<proteinExistence type="predicted"/>
<organism evidence="1 2">
    <name type="scientific">Tanacetum coccineum</name>
    <dbReference type="NCBI Taxonomy" id="301880"/>
    <lineage>
        <taxon>Eukaryota</taxon>
        <taxon>Viridiplantae</taxon>
        <taxon>Streptophyta</taxon>
        <taxon>Embryophyta</taxon>
        <taxon>Tracheophyta</taxon>
        <taxon>Spermatophyta</taxon>
        <taxon>Magnoliopsida</taxon>
        <taxon>eudicotyledons</taxon>
        <taxon>Gunneridae</taxon>
        <taxon>Pentapetalae</taxon>
        <taxon>asterids</taxon>
        <taxon>campanulids</taxon>
        <taxon>Asterales</taxon>
        <taxon>Asteraceae</taxon>
        <taxon>Asteroideae</taxon>
        <taxon>Anthemideae</taxon>
        <taxon>Anthemidinae</taxon>
        <taxon>Tanacetum</taxon>
    </lineage>
</organism>
<protein>
    <submittedName>
        <fullName evidence="1">Uncharacterized protein</fullName>
    </submittedName>
</protein>
<evidence type="ECO:0000313" key="1">
    <source>
        <dbReference type="EMBL" id="GJT08409.1"/>
    </source>
</evidence>
<comment type="caution">
    <text evidence="1">The sequence shown here is derived from an EMBL/GenBank/DDBJ whole genome shotgun (WGS) entry which is preliminary data.</text>
</comment>
<dbReference type="Proteomes" id="UP001151760">
    <property type="component" value="Unassembled WGS sequence"/>
</dbReference>
<dbReference type="EMBL" id="BQNB010012828">
    <property type="protein sequence ID" value="GJT08409.1"/>
    <property type="molecule type" value="Genomic_DNA"/>
</dbReference>
<name>A0ABQ5B666_9ASTR</name>
<sequence length="117" mass="13068">MLWTLASGDDSTIALLFGSWDTSSYLQCAQSAPVGRVEDASVCKTFYACGDSLLLTPLCCDDIHEVTPRVSALASYVSLIRKKFYWGTIFPIGLKRYRDPKEKPIEKEPLMELKEIG</sequence>
<reference evidence="1" key="2">
    <citation type="submission" date="2022-01" db="EMBL/GenBank/DDBJ databases">
        <authorList>
            <person name="Yamashiro T."/>
            <person name="Shiraishi A."/>
            <person name="Satake H."/>
            <person name="Nakayama K."/>
        </authorList>
    </citation>
    <scope>NUCLEOTIDE SEQUENCE</scope>
</reference>
<gene>
    <name evidence="1" type="ORF">Tco_0842871</name>
</gene>
<evidence type="ECO:0000313" key="2">
    <source>
        <dbReference type="Proteomes" id="UP001151760"/>
    </source>
</evidence>
<accession>A0ABQ5B666</accession>
<reference evidence="1" key="1">
    <citation type="journal article" date="2022" name="Int. J. Mol. Sci.">
        <title>Draft Genome of Tanacetum Coccineum: Genomic Comparison of Closely Related Tanacetum-Family Plants.</title>
        <authorList>
            <person name="Yamashiro T."/>
            <person name="Shiraishi A."/>
            <person name="Nakayama K."/>
            <person name="Satake H."/>
        </authorList>
    </citation>
    <scope>NUCLEOTIDE SEQUENCE</scope>
</reference>
<keyword evidence="2" id="KW-1185">Reference proteome</keyword>